<dbReference type="RefSeq" id="WP_177157649.1">
    <property type="nucleotide sequence ID" value="NZ_JABCJE010000003.1"/>
</dbReference>
<name>A0A850QA03_9RHOB</name>
<reference evidence="3 4" key="1">
    <citation type="submission" date="2020-04" db="EMBL/GenBank/DDBJ databases">
        <title>Donghicola sp., a member of the Rhodobacteraceae family isolated from mangrove forest in Thailand.</title>
        <authorList>
            <person name="Charoenyingcharoen P."/>
            <person name="Yukphan P."/>
        </authorList>
    </citation>
    <scope>NUCLEOTIDE SEQUENCE [LARGE SCALE GENOMIC DNA]</scope>
    <source>
        <strain evidence="3 4">B5-SW-15</strain>
    </source>
</reference>
<evidence type="ECO:0000256" key="1">
    <source>
        <dbReference type="SAM" id="MobiDB-lite"/>
    </source>
</evidence>
<feature type="compositionally biased region" description="Acidic residues" evidence="1">
    <location>
        <begin position="108"/>
        <end position="119"/>
    </location>
</feature>
<dbReference type="AlphaFoldDB" id="A0A850QA03"/>
<evidence type="ECO:0000256" key="2">
    <source>
        <dbReference type="SAM" id="SignalP"/>
    </source>
</evidence>
<keyword evidence="2" id="KW-0732">Signal</keyword>
<evidence type="ECO:0000313" key="4">
    <source>
        <dbReference type="Proteomes" id="UP000592216"/>
    </source>
</evidence>
<dbReference type="EMBL" id="JABCJE010000003">
    <property type="protein sequence ID" value="NVO23778.1"/>
    <property type="molecule type" value="Genomic_DNA"/>
</dbReference>
<accession>A0A850QA03</accession>
<organism evidence="3 4">
    <name type="scientific">Donghicola mangrovi</name>
    <dbReference type="NCBI Taxonomy" id="2729614"/>
    <lineage>
        <taxon>Bacteria</taxon>
        <taxon>Pseudomonadati</taxon>
        <taxon>Pseudomonadota</taxon>
        <taxon>Alphaproteobacteria</taxon>
        <taxon>Rhodobacterales</taxon>
        <taxon>Roseobacteraceae</taxon>
        <taxon>Donghicola</taxon>
    </lineage>
</organism>
<dbReference type="Proteomes" id="UP000592216">
    <property type="component" value="Unassembled WGS sequence"/>
</dbReference>
<gene>
    <name evidence="3" type="ORF">HJ536_10475</name>
</gene>
<evidence type="ECO:0000313" key="3">
    <source>
        <dbReference type="EMBL" id="NVO23778.1"/>
    </source>
</evidence>
<feature type="chain" id="PRO_5032779204" description="PepSY domain-containing protein" evidence="2">
    <location>
        <begin position="25"/>
        <end position="119"/>
    </location>
</feature>
<evidence type="ECO:0008006" key="5">
    <source>
        <dbReference type="Google" id="ProtNLM"/>
    </source>
</evidence>
<protein>
    <recommendedName>
        <fullName evidence="5">PepSY domain-containing protein</fullName>
    </recommendedName>
</protein>
<sequence>MKRIIAMSLIPATFAVGLAGTAWAGTDHTEMSDAQEVQAAMQSSMNLTQAVDAAQSLTGGTALAAGWENNDAGLWGYEVEIADAAGTVQTWFVNPADGSAEKVMETQDDHDETDEQDDD</sequence>
<comment type="caution">
    <text evidence="3">The sequence shown here is derived from an EMBL/GenBank/DDBJ whole genome shotgun (WGS) entry which is preliminary data.</text>
</comment>
<proteinExistence type="predicted"/>
<feature type="signal peptide" evidence="2">
    <location>
        <begin position="1"/>
        <end position="24"/>
    </location>
</feature>
<feature type="region of interest" description="Disordered" evidence="1">
    <location>
        <begin position="96"/>
        <end position="119"/>
    </location>
</feature>